<dbReference type="InterPro" id="IPR032675">
    <property type="entry name" value="LRR_dom_sf"/>
</dbReference>
<sequence length="593" mass="66180">MHCALLIAEISRTISEHQPSDRDRDRASLALTCKVMSEPVLDALWATLPCVAPLLFCLPPGAIVEKLNKKKTRATYTLRRALLPSDWDRLLLYTRRVVTFHHINGFGHTLNNIPGIPDGKRPTHLGVDGTVLCMLGTPPPGISVPEVFPRVRNVWWADAPSGSAPFLKVLLGPAVENVNIRADPAVGESEMDELAGVVATLGQACPLVRRFIWEELLHSSARDDFLLSPVRKAQIDAFSSAVRGWDRLEHLRCGQLDGKALSHLATLPALRHLTIAVGPPWQAKYNKELKLGARPFPALVNLELDATNHTFDSIIHFFSQFSRNCRLSVTRFRATATHASAKSVLDLCEALEARIFVDSLREVDFFEEEAPTDPSWVLDAEHLEPLGCFKYLESLVVETGRRVDVTNRAMMCAGMAWPFLHTTVINKDRGWRVEHPSVSLPGLRALLLTAPRLTNLAVAVETTRPMGILEQQRALRWINVAQQGPREPDIDLLDSKIEKKDMGRISFLLAVLFPHIGGDFDAGSEDGYGFRAWDADDNGQEPEFGGVSKPEAKRQRNRWRVVAGMMLEHQTALQWEIYEKVIRRYLAQGGANK</sequence>
<dbReference type="OrthoDB" id="3199891at2759"/>
<dbReference type="Proteomes" id="UP000053558">
    <property type="component" value="Unassembled WGS sequence"/>
</dbReference>
<comment type="caution">
    <text evidence="1">The sequence shown here is derived from an EMBL/GenBank/DDBJ whole genome shotgun (WGS) entry which is preliminary data.</text>
</comment>
<accession>A0A5M3MHT0</accession>
<dbReference type="RefSeq" id="XP_007771579.1">
    <property type="nucleotide sequence ID" value="XM_007773389.1"/>
</dbReference>
<dbReference type="EMBL" id="JH711582">
    <property type="protein sequence ID" value="EIW78566.1"/>
    <property type="molecule type" value="Genomic_DNA"/>
</dbReference>
<protein>
    <recommendedName>
        <fullName evidence="3">F-box domain-containing protein</fullName>
    </recommendedName>
</protein>
<reference evidence="2" key="1">
    <citation type="journal article" date="2012" name="Science">
        <title>The Paleozoic origin of enzymatic lignin decomposition reconstructed from 31 fungal genomes.</title>
        <authorList>
            <person name="Floudas D."/>
            <person name="Binder M."/>
            <person name="Riley R."/>
            <person name="Barry K."/>
            <person name="Blanchette R.A."/>
            <person name="Henrissat B."/>
            <person name="Martinez A.T."/>
            <person name="Otillar R."/>
            <person name="Spatafora J.W."/>
            <person name="Yadav J.S."/>
            <person name="Aerts A."/>
            <person name="Benoit I."/>
            <person name="Boyd A."/>
            <person name="Carlson A."/>
            <person name="Copeland A."/>
            <person name="Coutinho P.M."/>
            <person name="de Vries R.P."/>
            <person name="Ferreira P."/>
            <person name="Findley K."/>
            <person name="Foster B."/>
            <person name="Gaskell J."/>
            <person name="Glotzer D."/>
            <person name="Gorecki P."/>
            <person name="Heitman J."/>
            <person name="Hesse C."/>
            <person name="Hori C."/>
            <person name="Igarashi K."/>
            <person name="Jurgens J.A."/>
            <person name="Kallen N."/>
            <person name="Kersten P."/>
            <person name="Kohler A."/>
            <person name="Kuees U."/>
            <person name="Kumar T.K.A."/>
            <person name="Kuo A."/>
            <person name="LaButti K."/>
            <person name="Larrondo L.F."/>
            <person name="Lindquist E."/>
            <person name="Ling A."/>
            <person name="Lombard V."/>
            <person name="Lucas S."/>
            <person name="Lundell T."/>
            <person name="Martin R."/>
            <person name="McLaughlin D.J."/>
            <person name="Morgenstern I."/>
            <person name="Morin E."/>
            <person name="Murat C."/>
            <person name="Nagy L.G."/>
            <person name="Nolan M."/>
            <person name="Ohm R.A."/>
            <person name="Patyshakuliyeva A."/>
            <person name="Rokas A."/>
            <person name="Ruiz-Duenas F.J."/>
            <person name="Sabat G."/>
            <person name="Salamov A."/>
            <person name="Samejima M."/>
            <person name="Schmutz J."/>
            <person name="Slot J.C."/>
            <person name="St John F."/>
            <person name="Stenlid J."/>
            <person name="Sun H."/>
            <person name="Sun S."/>
            <person name="Syed K."/>
            <person name="Tsang A."/>
            <person name="Wiebenga A."/>
            <person name="Young D."/>
            <person name="Pisabarro A."/>
            <person name="Eastwood D.C."/>
            <person name="Martin F."/>
            <person name="Cullen D."/>
            <person name="Grigoriev I.V."/>
            <person name="Hibbett D.S."/>
        </authorList>
    </citation>
    <scope>NUCLEOTIDE SEQUENCE [LARGE SCALE GENOMIC DNA]</scope>
    <source>
        <strain evidence="2">RWD-64-598 SS2</strain>
    </source>
</reference>
<organism evidence="1 2">
    <name type="scientific">Coniophora puteana (strain RWD-64-598)</name>
    <name type="common">Brown rot fungus</name>
    <dbReference type="NCBI Taxonomy" id="741705"/>
    <lineage>
        <taxon>Eukaryota</taxon>
        <taxon>Fungi</taxon>
        <taxon>Dikarya</taxon>
        <taxon>Basidiomycota</taxon>
        <taxon>Agaricomycotina</taxon>
        <taxon>Agaricomycetes</taxon>
        <taxon>Agaricomycetidae</taxon>
        <taxon>Boletales</taxon>
        <taxon>Coniophorineae</taxon>
        <taxon>Coniophoraceae</taxon>
        <taxon>Coniophora</taxon>
    </lineage>
</organism>
<keyword evidence="2" id="KW-1185">Reference proteome</keyword>
<dbReference type="KEGG" id="cput:CONPUDRAFT_145743"/>
<evidence type="ECO:0008006" key="3">
    <source>
        <dbReference type="Google" id="ProtNLM"/>
    </source>
</evidence>
<name>A0A5M3MHT0_CONPW</name>
<evidence type="ECO:0000313" key="2">
    <source>
        <dbReference type="Proteomes" id="UP000053558"/>
    </source>
</evidence>
<gene>
    <name evidence="1" type="ORF">CONPUDRAFT_145743</name>
</gene>
<dbReference type="GeneID" id="19202101"/>
<dbReference type="AlphaFoldDB" id="A0A5M3MHT0"/>
<dbReference type="Gene3D" id="3.80.10.10">
    <property type="entry name" value="Ribonuclease Inhibitor"/>
    <property type="match status" value="1"/>
</dbReference>
<evidence type="ECO:0000313" key="1">
    <source>
        <dbReference type="EMBL" id="EIW78566.1"/>
    </source>
</evidence>
<proteinExistence type="predicted"/>